<keyword evidence="3" id="KW-1185">Reference proteome</keyword>
<evidence type="ECO:0000313" key="3">
    <source>
        <dbReference type="Proteomes" id="UP000187429"/>
    </source>
</evidence>
<feature type="chain" id="PRO_5011960911" evidence="1">
    <location>
        <begin position="23"/>
        <end position="509"/>
    </location>
</feature>
<dbReference type="Proteomes" id="UP000187429">
    <property type="component" value="Unassembled WGS sequence"/>
</dbReference>
<dbReference type="AlphaFoldDB" id="A0A1R1XR65"/>
<name>A0A1R1XR65_9FUNG</name>
<comment type="caution">
    <text evidence="2">The sequence shown here is derived from an EMBL/GenBank/DDBJ whole genome shotgun (WGS) entry which is preliminary data.</text>
</comment>
<dbReference type="EMBL" id="LSSM01003682">
    <property type="protein sequence ID" value="OMJ17121.1"/>
    <property type="molecule type" value="Genomic_DNA"/>
</dbReference>
<dbReference type="OrthoDB" id="5643308at2759"/>
<keyword evidence="1" id="KW-0732">Signal</keyword>
<evidence type="ECO:0000313" key="2">
    <source>
        <dbReference type="EMBL" id="OMJ17121.1"/>
    </source>
</evidence>
<reference evidence="3" key="1">
    <citation type="submission" date="2017-01" db="EMBL/GenBank/DDBJ databases">
        <authorList>
            <person name="Wang Y."/>
            <person name="White M."/>
            <person name="Kvist S."/>
            <person name="Moncalvo J.-M."/>
        </authorList>
    </citation>
    <scope>NUCLEOTIDE SEQUENCE [LARGE SCALE GENOMIC DNA]</scope>
    <source>
        <strain evidence="3">ID-206-W2</strain>
    </source>
</reference>
<evidence type="ECO:0000256" key="1">
    <source>
        <dbReference type="SAM" id="SignalP"/>
    </source>
</evidence>
<sequence>MLFNNLTKIAVGLSAFCAGAFAQNAAQCTNTFSDINVECASNTIKVYEIDSVIKVPCSSKQFEINFDVDGTTDVHFAISGSDDPEAPSTVTGNVAFYLQDWFLGETVNAPMAAAAALTESGATTASIKFTADGIELYRGDTKVSFTNYEDFQDDSFKNSENYYIYFAAGANNTPVKNISVVCSGDSICEAKSCSSAQAILNLSNTSVNRNREYNVNNPIMLPCTTPGFNVTLQVNSDSDLYLAFSTANGVYGADGVIEVQFGLASGRTSVSRGRYSQSKRDMLSKRYVTGLVNVDYNGSVMTIKNNGKSVMTYRVNNYAITQFYFASQTGTAVITSGTVACNSADFCEDKQPQCTSVTTLPNNSNTAAASKVYNEVGQYFLRCAGKNFQFEAEIDTTSDIYFFLGEPVGAGSPYAEIRVGVFTTNNNISPNAFNFVSAANIPAQTGAKTTVALKVSYIDSVLSFEVNGTQKGTRNMGTFSPTRLNISPLSGTLSYKSATLTCLNQIAGC</sequence>
<gene>
    <name evidence="2" type="ORF">AYI69_g7552</name>
</gene>
<protein>
    <submittedName>
        <fullName evidence="2">Uncharacterized protein</fullName>
    </submittedName>
</protein>
<proteinExistence type="predicted"/>
<feature type="signal peptide" evidence="1">
    <location>
        <begin position="1"/>
        <end position="22"/>
    </location>
</feature>
<accession>A0A1R1XR65</accession>
<organism evidence="2 3">
    <name type="scientific">Smittium culicis</name>
    <dbReference type="NCBI Taxonomy" id="133412"/>
    <lineage>
        <taxon>Eukaryota</taxon>
        <taxon>Fungi</taxon>
        <taxon>Fungi incertae sedis</taxon>
        <taxon>Zoopagomycota</taxon>
        <taxon>Kickxellomycotina</taxon>
        <taxon>Harpellomycetes</taxon>
        <taxon>Harpellales</taxon>
        <taxon>Legeriomycetaceae</taxon>
        <taxon>Smittium</taxon>
    </lineage>
</organism>